<evidence type="ECO:0000256" key="4">
    <source>
        <dbReference type="SAM" id="MobiDB-lite"/>
    </source>
</evidence>
<dbReference type="Pfam" id="PF08142">
    <property type="entry name" value="AARP2CN"/>
    <property type="match status" value="1"/>
</dbReference>
<keyword evidence="8" id="KW-1185">Reference proteome</keyword>
<evidence type="ECO:0000259" key="5">
    <source>
        <dbReference type="SMART" id="SM00785"/>
    </source>
</evidence>
<dbReference type="GO" id="GO:0034511">
    <property type="term" value="F:U3 snoRNA binding"/>
    <property type="evidence" value="ECO:0007669"/>
    <property type="project" value="TreeGrafter"/>
</dbReference>
<feature type="compositionally biased region" description="Polar residues" evidence="4">
    <location>
        <begin position="1"/>
        <end position="13"/>
    </location>
</feature>
<accession>A0A8J9V080</accession>
<dbReference type="GO" id="GO:0000479">
    <property type="term" value="P:endonucleolytic cleavage of tricistronic rRNA transcript (SSU-rRNA, 5.8S rRNA, LSU-rRNA)"/>
    <property type="evidence" value="ECO:0007669"/>
    <property type="project" value="TreeGrafter"/>
</dbReference>
<feature type="region of interest" description="Disordered" evidence="4">
    <location>
        <begin position="392"/>
        <end position="433"/>
    </location>
</feature>
<dbReference type="InterPro" id="IPR007034">
    <property type="entry name" value="BMS1_TSR1_C"/>
</dbReference>
<dbReference type="SMART" id="SM01362">
    <property type="entry name" value="DUF663"/>
    <property type="match status" value="1"/>
</dbReference>
<dbReference type="GO" id="GO:0005634">
    <property type="term" value="C:nucleus"/>
    <property type="evidence" value="ECO:0007669"/>
    <property type="project" value="InterPro"/>
</dbReference>
<sequence length="787" mass="90078">MQQAHRSGTLKQSNKAHKSRHRSKRGISAAVKGKVNVKEIVRRNRHILKKDERRHQALQIRKNKRDEVLAKKRAIGGNRNPPFLICVVPLNAQLDVQSALVILKTCYEGATVSQSPNGILHVGLPNFKQRFSFICPEVDNEFSVLDALKIADTVLFVCSALDEPVDELGEKALALSMAQGMPTPIVVAMDIEGVHPKKRTIEKQNVQKLISKWLPEEKVMQLDKNSDGLNILRRIGNQKRNIIHHREKRPYMLAEDIEYVPNADDDNGTLKISGYLRGMPLNVNGLIHISGLGDFQMSRIDGLEDPHPLHLGKENSKTDTMDAEVTKVSVLQVADPAKQESLISENIPDPMNAEQTWPTDEEIKEANIETKKKIKKVPKGWSDYQAAWIVDSDTEDSQGSNDESEENDDNEDNEDFMSCEEDNSDQEANDDNDFESVVAESEIGPTDEKYNETVDAFEENEMLKKLAAAKEDQQFPDEVDTPQDVPARERFMRYRGLESFRTSSWDPKENLPEDYARIFQFENYERTRRRVFKELEDSLENMYGFYITIHVKGVRQDLWKAFHAANPNAPISVFGLLPHEHKMSLMNVVLKRTGASDEPIKSKERLIFQVGYRRFIVNPIFSQHTNGSKHKYERYFQPASTCVATFFAPIQFSPSTVLCFKEKKNTKLQLVASGVLLSCNPDRLVIKRIVLSGHPYKVHERSAVIRFMFFNRDDVVYFKPCKLRTKYGRTGHIKEPLGTHGHMKCVFDGQLKSQDTVLLNLYKRIFPKWTYEDCIVTDRDKNEAMME</sequence>
<feature type="non-terminal residue" evidence="7">
    <location>
        <position position="787"/>
    </location>
</feature>
<gene>
    <name evidence="7" type="ORF">BINO364_LOCUS14146</name>
</gene>
<dbReference type="PANTHER" id="PTHR12858">
    <property type="entry name" value="RIBOSOME BIOGENESIS PROTEIN"/>
    <property type="match status" value="1"/>
</dbReference>
<comment type="function">
    <text evidence="1">Required during maturation of the 40S ribosomal subunit in the nucleolus.</text>
</comment>
<dbReference type="OrthoDB" id="119302at2759"/>
<dbReference type="Pfam" id="PF22298">
    <property type="entry name" value="Tsr1_G-like"/>
    <property type="match status" value="1"/>
</dbReference>
<dbReference type="GO" id="GO:0030688">
    <property type="term" value="C:preribosome, small subunit precursor"/>
    <property type="evidence" value="ECO:0007669"/>
    <property type="project" value="TreeGrafter"/>
</dbReference>
<evidence type="ECO:0000313" key="8">
    <source>
        <dbReference type="Proteomes" id="UP000838878"/>
    </source>
</evidence>
<feature type="domain" description="AARP2CN" evidence="5">
    <location>
        <begin position="227"/>
        <end position="307"/>
    </location>
</feature>
<dbReference type="Proteomes" id="UP000838878">
    <property type="component" value="Chromosome 7"/>
</dbReference>
<reference evidence="7" key="1">
    <citation type="submission" date="2021-12" db="EMBL/GenBank/DDBJ databases">
        <authorList>
            <person name="Martin H S."/>
        </authorList>
    </citation>
    <scope>NUCLEOTIDE SEQUENCE</scope>
</reference>
<dbReference type="InterPro" id="IPR012948">
    <property type="entry name" value="AARP2CN"/>
</dbReference>
<dbReference type="InterPro" id="IPR039761">
    <property type="entry name" value="Bms1/Tsr1"/>
</dbReference>
<evidence type="ECO:0000256" key="1">
    <source>
        <dbReference type="ARBA" id="ARBA00037087"/>
    </source>
</evidence>
<feature type="compositionally biased region" description="Basic residues" evidence="4">
    <location>
        <begin position="14"/>
        <end position="25"/>
    </location>
</feature>
<dbReference type="GO" id="GO:0003924">
    <property type="term" value="F:GTPase activity"/>
    <property type="evidence" value="ECO:0007669"/>
    <property type="project" value="TreeGrafter"/>
</dbReference>
<dbReference type="AlphaFoldDB" id="A0A8J9V080"/>
<organism evidence="7 8">
    <name type="scientific">Brenthis ino</name>
    <name type="common">lesser marbled fritillary</name>
    <dbReference type="NCBI Taxonomy" id="405034"/>
    <lineage>
        <taxon>Eukaryota</taxon>
        <taxon>Metazoa</taxon>
        <taxon>Ecdysozoa</taxon>
        <taxon>Arthropoda</taxon>
        <taxon>Hexapoda</taxon>
        <taxon>Insecta</taxon>
        <taxon>Pterygota</taxon>
        <taxon>Neoptera</taxon>
        <taxon>Endopterygota</taxon>
        <taxon>Lepidoptera</taxon>
        <taxon>Glossata</taxon>
        <taxon>Ditrysia</taxon>
        <taxon>Papilionoidea</taxon>
        <taxon>Nymphalidae</taxon>
        <taxon>Heliconiinae</taxon>
        <taxon>Argynnini</taxon>
        <taxon>Brenthis</taxon>
    </lineage>
</organism>
<dbReference type="SMART" id="SM00785">
    <property type="entry name" value="AARP2CN"/>
    <property type="match status" value="1"/>
</dbReference>
<evidence type="ECO:0000256" key="3">
    <source>
        <dbReference type="ARBA" id="ARBA00040070"/>
    </source>
</evidence>
<proteinExistence type="inferred from homology"/>
<dbReference type="Pfam" id="PF04950">
    <property type="entry name" value="RIBIOP_C"/>
    <property type="match status" value="1"/>
</dbReference>
<protein>
    <recommendedName>
        <fullName evidence="3">Pre-rRNA-processing protein TSR1 homolog</fullName>
    </recommendedName>
</protein>
<dbReference type="PANTHER" id="PTHR12858:SF1">
    <property type="entry name" value="PRE-RRNA-PROCESSING PROTEIN TSR1 HOMOLOG"/>
    <property type="match status" value="1"/>
</dbReference>
<feature type="region of interest" description="Disordered" evidence="4">
    <location>
        <begin position="1"/>
        <end position="29"/>
    </location>
</feature>
<evidence type="ECO:0000259" key="6">
    <source>
        <dbReference type="SMART" id="SM01362"/>
    </source>
</evidence>
<dbReference type="GO" id="GO:0005525">
    <property type="term" value="F:GTP binding"/>
    <property type="evidence" value="ECO:0007669"/>
    <property type="project" value="TreeGrafter"/>
</dbReference>
<name>A0A8J9V080_9NEOP</name>
<feature type="domain" description="Ribosome biogenesis protein BMS1/TSR1 C-terminal" evidence="6">
    <location>
        <begin position="478"/>
        <end position="765"/>
    </location>
</feature>
<evidence type="ECO:0000256" key="2">
    <source>
        <dbReference type="ARBA" id="ARBA00038288"/>
    </source>
</evidence>
<dbReference type="GO" id="GO:0000462">
    <property type="term" value="P:maturation of SSU-rRNA from tricistronic rRNA transcript (SSU-rRNA, 5.8S rRNA, LSU-rRNA)"/>
    <property type="evidence" value="ECO:0007669"/>
    <property type="project" value="TreeGrafter"/>
</dbReference>
<evidence type="ECO:0000313" key="7">
    <source>
        <dbReference type="EMBL" id="CAH0728992.1"/>
    </source>
</evidence>
<comment type="similarity">
    <text evidence="2">Belongs to the TRAFAC class translation factor GTPase superfamily. Bms1-like GTPase family. TSR1 subfamily.</text>
</comment>
<dbReference type="EMBL" id="OV170227">
    <property type="protein sequence ID" value="CAH0728992.1"/>
    <property type="molecule type" value="Genomic_DNA"/>
</dbReference>